<comment type="catalytic activity">
    <reaction evidence="12 13">
        <text>tRNA(Phe) + L-phenylalanine + ATP = L-phenylalanyl-tRNA(Phe) + AMP + diphosphate + H(+)</text>
        <dbReference type="Rhea" id="RHEA:19413"/>
        <dbReference type="Rhea" id="RHEA-COMP:9668"/>
        <dbReference type="Rhea" id="RHEA-COMP:9699"/>
        <dbReference type="ChEBI" id="CHEBI:15378"/>
        <dbReference type="ChEBI" id="CHEBI:30616"/>
        <dbReference type="ChEBI" id="CHEBI:33019"/>
        <dbReference type="ChEBI" id="CHEBI:58095"/>
        <dbReference type="ChEBI" id="CHEBI:78442"/>
        <dbReference type="ChEBI" id="CHEBI:78531"/>
        <dbReference type="ChEBI" id="CHEBI:456215"/>
        <dbReference type="EC" id="6.1.1.20"/>
    </reaction>
</comment>
<evidence type="ECO:0000256" key="1">
    <source>
        <dbReference type="ARBA" id="ARBA00004496"/>
    </source>
</evidence>
<dbReference type="GO" id="GO:0004826">
    <property type="term" value="F:phenylalanine-tRNA ligase activity"/>
    <property type="evidence" value="ECO:0007669"/>
    <property type="project" value="UniProtKB-EC"/>
</dbReference>
<keyword evidence="10 13" id="KW-0648">Protein biosynthesis</keyword>
<dbReference type="InterPro" id="IPR022911">
    <property type="entry name" value="Phe_tRNA_ligase_alpha1_bac"/>
</dbReference>
<evidence type="ECO:0000313" key="16">
    <source>
        <dbReference type="Proteomes" id="UP001595528"/>
    </source>
</evidence>
<dbReference type="Proteomes" id="UP001595528">
    <property type="component" value="Unassembled WGS sequence"/>
</dbReference>
<dbReference type="InterPro" id="IPR045864">
    <property type="entry name" value="aa-tRNA-synth_II/BPL/LPL"/>
</dbReference>
<keyword evidence="5 13" id="KW-0436">Ligase</keyword>
<keyword evidence="8 13" id="KW-0067">ATP-binding</keyword>
<gene>
    <name evidence="13 15" type="primary">pheS</name>
    <name evidence="15" type="ORF">ACFOGJ_24595</name>
</gene>
<keyword evidence="4 13" id="KW-0963">Cytoplasm</keyword>
<evidence type="ECO:0000256" key="9">
    <source>
        <dbReference type="ARBA" id="ARBA00022842"/>
    </source>
</evidence>
<evidence type="ECO:0000259" key="14">
    <source>
        <dbReference type="PROSITE" id="PS50862"/>
    </source>
</evidence>
<dbReference type="SUPFAM" id="SSF55681">
    <property type="entry name" value="Class II aaRS and biotin synthetases"/>
    <property type="match status" value="1"/>
</dbReference>
<evidence type="ECO:0000256" key="3">
    <source>
        <dbReference type="ARBA" id="ARBA00011209"/>
    </source>
</evidence>
<keyword evidence="16" id="KW-1185">Reference proteome</keyword>
<evidence type="ECO:0000313" key="15">
    <source>
        <dbReference type="EMBL" id="MFC3230450.1"/>
    </source>
</evidence>
<keyword evidence="9 13" id="KW-0460">Magnesium</keyword>
<dbReference type="InterPro" id="IPR006195">
    <property type="entry name" value="aa-tRNA-synth_II"/>
</dbReference>
<reference evidence="16" key="1">
    <citation type="journal article" date="2019" name="Int. J. Syst. Evol. Microbiol.">
        <title>The Global Catalogue of Microorganisms (GCM) 10K type strain sequencing project: providing services to taxonomists for standard genome sequencing and annotation.</title>
        <authorList>
            <consortium name="The Broad Institute Genomics Platform"/>
            <consortium name="The Broad Institute Genome Sequencing Center for Infectious Disease"/>
            <person name="Wu L."/>
            <person name="Ma J."/>
        </authorList>
    </citation>
    <scope>NUCLEOTIDE SEQUENCE [LARGE SCALE GENOMIC DNA]</scope>
    <source>
        <strain evidence="16">KCTC 42964</strain>
    </source>
</reference>
<sequence>MAAVEAAQDEAALEAARIGALGKKGRLTLLMKELGAMPPELRKERAQELNLLKDRLTEALHMRRADLAEAALAARLASERVDVTLPVRPEPRGSIHPVSQVIDEIGEIFAGMGFNIVEGPDIEEDFYNFTALNIPPEHPARQMHDTFYFNEKADGSRKLLRTHTSPVQVRTMLSEKPPHRIVVPGRTYRCDSDQTHTPMFHQCEGLVIDRHIHMGHLKGALEDFCKAFFELDEVKMRFRPSYFPFTEPSAEVDIGCRRNGAELKIGEGDDWLEILGCGMVHPKVLEYGGLDPEEWQGFAWGIGIDRLAMLKYGIPDLRAFFESDQRWLQHYGFVPTDWPTLAGGLSR</sequence>
<dbReference type="Gene3D" id="3.30.930.10">
    <property type="entry name" value="Bira Bifunctional Protein, Domain 2"/>
    <property type="match status" value="1"/>
</dbReference>
<dbReference type="EC" id="6.1.1.20" evidence="13"/>
<evidence type="ECO:0000256" key="11">
    <source>
        <dbReference type="ARBA" id="ARBA00023146"/>
    </source>
</evidence>
<proteinExistence type="inferred from homology"/>
<dbReference type="Pfam" id="PF02912">
    <property type="entry name" value="Phe_tRNA-synt_N"/>
    <property type="match status" value="1"/>
</dbReference>
<dbReference type="InterPro" id="IPR002319">
    <property type="entry name" value="Phenylalanyl-tRNA_Synthase"/>
</dbReference>
<evidence type="ECO:0000256" key="7">
    <source>
        <dbReference type="ARBA" id="ARBA00022741"/>
    </source>
</evidence>
<dbReference type="InterPro" id="IPR010978">
    <property type="entry name" value="tRNA-bd_arm"/>
</dbReference>
<evidence type="ECO:0000256" key="5">
    <source>
        <dbReference type="ARBA" id="ARBA00022598"/>
    </source>
</evidence>
<dbReference type="Pfam" id="PF01409">
    <property type="entry name" value="tRNA-synt_2d"/>
    <property type="match status" value="1"/>
</dbReference>
<dbReference type="RefSeq" id="WP_379905787.1">
    <property type="nucleotide sequence ID" value="NZ_JBHRTR010000046.1"/>
</dbReference>
<evidence type="ECO:0000256" key="2">
    <source>
        <dbReference type="ARBA" id="ARBA00010207"/>
    </source>
</evidence>
<keyword evidence="7 13" id="KW-0547">Nucleotide-binding</keyword>
<dbReference type="InterPro" id="IPR004529">
    <property type="entry name" value="Phe-tRNA-synth_IIc_asu"/>
</dbReference>
<feature type="domain" description="Aminoacyl-transfer RNA synthetases class-II family profile" evidence="14">
    <location>
        <begin position="99"/>
        <end position="335"/>
    </location>
</feature>
<name>A0ABV7L7B8_9PROT</name>
<protein>
    <recommendedName>
        <fullName evidence="13">Phenylalanine--tRNA ligase alpha subunit</fullName>
        <ecNumber evidence="13">6.1.1.20</ecNumber>
    </recommendedName>
    <alternativeName>
        <fullName evidence="13">Phenylalanyl-tRNA synthetase alpha subunit</fullName>
        <shortName evidence="13">PheRS</shortName>
    </alternativeName>
</protein>
<dbReference type="HAMAP" id="MF_00281">
    <property type="entry name" value="Phe_tRNA_synth_alpha1"/>
    <property type="match status" value="1"/>
</dbReference>
<comment type="subunit">
    <text evidence="3 13">Tetramer of two alpha and two beta subunits.</text>
</comment>
<evidence type="ECO:0000256" key="6">
    <source>
        <dbReference type="ARBA" id="ARBA00022723"/>
    </source>
</evidence>
<evidence type="ECO:0000256" key="13">
    <source>
        <dbReference type="HAMAP-Rule" id="MF_00281"/>
    </source>
</evidence>
<organism evidence="15 16">
    <name type="scientific">Marinibaculum pumilum</name>
    <dbReference type="NCBI Taxonomy" id="1766165"/>
    <lineage>
        <taxon>Bacteria</taxon>
        <taxon>Pseudomonadati</taxon>
        <taxon>Pseudomonadota</taxon>
        <taxon>Alphaproteobacteria</taxon>
        <taxon>Rhodospirillales</taxon>
        <taxon>Rhodospirillaceae</taxon>
        <taxon>Marinibaculum</taxon>
    </lineage>
</organism>
<dbReference type="SUPFAM" id="SSF46589">
    <property type="entry name" value="tRNA-binding arm"/>
    <property type="match status" value="1"/>
</dbReference>
<evidence type="ECO:0000256" key="12">
    <source>
        <dbReference type="ARBA" id="ARBA00049255"/>
    </source>
</evidence>
<dbReference type="PANTHER" id="PTHR11538">
    <property type="entry name" value="PHENYLALANYL-TRNA SYNTHETASE"/>
    <property type="match status" value="1"/>
</dbReference>
<dbReference type="InterPro" id="IPR004188">
    <property type="entry name" value="Phe-tRNA_ligase_II_N"/>
</dbReference>
<keyword evidence="11 13" id="KW-0030">Aminoacyl-tRNA synthetase</keyword>
<comment type="similarity">
    <text evidence="2 13">Belongs to the class-II aminoacyl-tRNA synthetase family. Phe-tRNA synthetase alpha subunit type 1 subfamily.</text>
</comment>
<evidence type="ECO:0000256" key="10">
    <source>
        <dbReference type="ARBA" id="ARBA00022917"/>
    </source>
</evidence>
<feature type="binding site" evidence="13">
    <location>
        <position position="247"/>
    </location>
    <ligand>
        <name>Mg(2+)</name>
        <dbReference type="ChEBI" id="CHEBI:18420"/>
        <note>shared with beta subunit</note>
    </ligand>
</feature>
<evidence type="ECO:0000256" key="4">
    <source>
        <dbReference type="ARBA" id="ARBA00022490"/>
    </source>
</evidence>
<dbReference type="NCBIfam" id="TIGR00468">
    <property type="entry name" value="pheS"/>
    <property type="match status" value="1"/>
</dbReference>
<dbReference type="CDD" id="cd00496">
    <property type="entry name" value="PheRS_alpha_core"/>
    <property type="match status" value="1"/>
</dbReference>
<comment type="cofactor">
    <cofactor evidence="13">
        <name>Mg(2+)</name>
        <dbReference type="ChEBI" id="CHEBI:18420"/>
    </cofactor>
    <text evidence="13">Binds 2 magnesium ions per tetramer.</text>
</comment>
<dbReference type="EMBL" id="JBHRTR010000046">
    <property type="protein sequence ID" value="MFC3230450.1"/>
    <property type="molecule type" value="Genomic_DNA"/>
</dbReference>
<dbReference type="PANTHER" id="PTHR11538:SF41">
    <property type="entry name" value="PHENYLALANINE--TRNA LIGASE, MITOCHONDRIAL"/>
    <property type="match status" value="1"/>
</dbReference>
<evidence type="ECO:0000256" key="8">
    <source>
        <dbReference type="ARBA" id="ARBA00022840"/>
    </source>
</evidence>
<accession>A0ABV7L7B8</accession>
<keyword evidence="6 13" id="KW-0479">Metal-binding</keyword>
<comment type="subcellular location">
    <subcellularLocation>
        <location evidence="1 13">Cytoplasm</location>
    </subcellularLocation>
</comment>
<comment type="caution">
    <text evidence="15">The sequence shown here is derived from an EMBL/GenBank/DDBJ whole genome shotgun (WGS) entry which is preliminary data.</text>
</comment>
<dbReference type="PROSITE" id="PS50862">
    <property type="entry name" value="AA_TRNA_LIGASE_II"/>
    <property type="match status" value="1"/>
</dbReference>